<dbReference type="Pfam" id="PF00441">
    <property type="entry name" value="Acyl-CoA_dh_1"/>
    <property type="match status" value="1"/>
</dbReference>
<dbReference type="GO" id="GO:0046949">
    <property type="term" value="P:fatty-acyl-CoA biosynthetic process"/>
    <property type="evidence" value="ECO:0007669"/>
    <property type="project" value="TreeGrafter"/>
</dbReference>
<proteinExistence type="predicted"/>
<dbReference type="InterPro" id="IPR052033">
    <property type="entry name" value="Glutaryl-CoA_DH_mitochondrial"/>
</dbReference>
<comment type="subcellular location">
    <subcellularLocation>
        <location evidence="1">Mitochondrion</location>
    </subcellularLocation>
</comment>
<dbReference type="GO" id="GO:0000062">
    <property type="term" value="F:fatty-acyl-CoA binding"/>
    <property type="evidence" value="ECO:0007669"/>
    <property type="project" value="TreeGrafter"/>
</dbReference>
<feature type="domain" description="Acyl-CoA dehydrogenase/oxidase C-terminal" evidence="7">
    <location>
        <begin position="97"/>
        <end position="223"/>
    </location>
</feature>
<dbReference type="FunFam" id="1.20.140.10:FF:000006">
    <property type="entry name" value="Glutaryl-CoA dehydrogenase, mitochondrial"/>
    <property type="match status" value="1"/>
</dbReference>
<protein>
    <recommendedName>
        <fullName evidence="6">Glutaryl-CoA dehydrogenase, mitochondrial</fullName>
    </recommendedName>
</protein>
<keyword evidence="5" id="KW-0496">Mitochondrion</keyword>
<dbReference type="Gene3D" id="1.20.140.10">
    <property type="entry name" value="Butyryl-CoA Dehydrogenase, subunit A, domain 3"/>
    <property type="match status" value="1"/>
</dbReference>
<dbReference type="SUPFAM" id="SSF47203">
    <property type="entry name" value="Acyl-CoA dehydrogenase C-terminal domain-like"/>
    <property type="match status" value="1"/>
</dbReference>
<dbReference type="Proteomes" id="UP000664940">
    <property type="component" value="Unassembled WGS sequence"/>
</dbReference>
<dbReference type="EMBL" id="JABVXQ010000008">
    <property type="protein sequence ID" value="KAF6093916.1"/>
    <property type="molecule type" value="Genomic_DNA"/>
</dbReference>
<evidence type="ECO:0000256" key="5">
    <source>
        <dbReference type="ARBA" id="ARBA00023128"/>
    </source>
</evidence>
<keyword evidence="4" id="KW-0560">Oxidoreductase</keyword>
<gene>
    <name evidence="8" type="ORF">HJG60_005481</name>
</gene>
<evidence type="ECO:0000313" key="9">
    <source>
        <dbReference type="Proteomes" id="UP000664940"/>
    </source>
</evidence>
<dbReference type="AlphaFoldDB" id="A0A833ZN02"/>
<dbReference type="PANTHER" id="PTHR42807:SF1">
    <property type="entry name" value="GLUTARYL-COA DEHYDROGENASE, MITOCHONDRIAL"/>
    <property type="match status" value="1"/>
</dbReference>
<evidence type="ECO:0000256" key="4">
    <source>
        <dbReference type="ARBA" id="ARBA00023002"/>
    </source>
</evidence>
<organism evidence="8 9">
    <name type="scientific">Phyllostomus discolor</name>
    <name type="common">pale spear-nosed bat</name>
    <dbReference type="NCBI Taxonomy" id="89673"/>
    <lineage>
        <taxon>Eukaryota</taxon>
        <taxon>Metazoa</taxon>
        <taxon>Chordata</taxon>
        <taxon>Craniata</taxon>
        <taxon>Vertebrata</taxon>
        <taxon>Euteleostomi</taxon>
        <taxon>Mammalia</taxon>
        <taxon>Eutheria</taxon>
        <taxon>Laurasiatheria</taxon>
        <taxon>Chiroptera</taxon>
        <taxon>Yangochiroptera</taxon>
        <taxon>Phyllostomidae</taxon>
        <taxon>Phyllostominae</taxon>
        <taxon>Phyllostomus</taxon>
    </lineage>
</organism>
<keyword evidence="2" id="KW-0285">Flavoprotein</keyword>
<dbReference type="PANTHER" id="PTHR42807">
    <property type="entry name" value="GLUTARYL-COA DEHYDROGENASE, MITOCHONDRIAL"/>
    <property type="match status" value="1"/>
</dbReference>
<dbReference type="InterPro" id="IPR006089">
    <property type="entry name" value="Acyl-CoA_DH_CS"/>
</dbReference>
<dbReference type="GO" id="GO:0004361">
    <property type="term" value="F:glutaryl-CoA dehydrogenase activity"/>
    <property type="evidence" value="ECO:0007669"/>
    <property type="project" value="TreeGrafter"/>
</dbReference>
<dbReference type="GO" id="GO:0005743">
    <property type="term" value="C:mitochondrial inner membrane"/>
    <property type="evidence" value="ECO:0007669"/>
    <property type="project" value="TreeGrafter"/>
</dbReference>
<comment type="caution">
    <text evidence="8">The sequence shown here is derived from an EMBL/GenBank/DDBJ whole genome shotgun (WGS) entry which is preliminary data.</text>
</comment>
<name>A0A833ZN02_9CHIR</name>
<reference evidence="8 9" key="1">
    <citation type="journal article" date="2020" name="Nature">
        <title>Six reference-quality genomes reveal evolution of bat adaptations.</title>
        <authorList>
            <person name="Jebb D."/>
            <person name="Huang Z."/>
            <person name="Pippel M."/>
            <person name="Hughes G.M."/>
            <person name="Lavrichenko K."/>
            <person name="Devanna P."/>
            <person name="Winkler S."/>
            <person name="Jermiin L.S."/>
            <person name="Skirmuntt E.C."/>
            <person name="Katzourakis A."/>
            <person name="Burkitt-Gray L."/>
            <person name="Ray D.A."/>
            <person name="Sullivan K.A.M."/>
            <person name="Roscito J.G."/>
            <person name="Kirilenko B.M."/>
            <person name="Davalos L.M."/>
            <person name="Corthals A.P."/>
            <person name="Power M.L."/>
            <person name="Jones G."/>
            <person name="Ransome R.D."/>
            <person name="Dechmann D.K.N."/>
            <person name="Locatelli A.G."/>
            <person name="Puechmaille S.J."/>
            <person name="Fedrigo O."/>
            <person name="Jarvis E.D."/>
            <person name="Hiller M."/>
            <person name="Vernes S.C."/>
            <person name="Myers E.W."/>
            <person name="Teeling E.C."/>
        </authorList>
    </citation>
    <scope>NUCLEOTIDE SEQUENCE [LARGE SCALE GENOMIC DNA]</scope>
    <source>
        <strain evidence="8">Bat1K_MPI-CBG_1</strain>
    </source>
</reference>
<evidence type="ECO:0000256" key="6">
    <source>
        <dbReference type="ARBA" id="ARBA00039507"/>
    </source>
</evidence>
<evidence type="ECO:0000259" key="7">
    <source>
        <dbReference type="Pfam" id="PF00441"/>
    </source>
</evidence>
<dbReference type="InterPro" id="IPR036250">
    <property type="entry name" value="AcylCo_DH-like_C"/>
</dbReference>
<evidence type="ECO:0000256" key="3">
    <source>
        <dbReference type="ARBA" id="ARBA00022946"/>
    </source>
</evidence>
<keyword evidence="3" id="KW-0809">Transit peptide</keyword>
<dbReference type="PROSITE" id="PS00073">
    <property type="entry name" value="ACYL_COA_DH_2"/>
    <property type="match status" value="1"/>
</dbReference>
<evidence type="ECO:0000256" key="2">
    <source>
        <dbReference type="ARBA" id="ARBA00022630"/>
    </source>
</evidence>
<dbReference type="InterPro" id="IPR009075">
    <property type="entry name" value="AcylCo_DH/oxidase_C"/>
</dbReference>
<evidence type="ECO:0000313" key="8">
    <source>
        <dbReference type="EMBL" id="KAF6093916.1"/>
    </source>
</evidence>
<sequence length="244" mass="26286">MSAPRSVCQSGSPAGRNCMQTKSVQALSLPCMSFGARSMCEAISVASLSSPFYTDSASGCLRRRCPPTAELVLHRPSQLLLDGAKALLSILQGPFGCLNNARYGICWGALGAAEFCFHTARQYSLDRMQFGVPLARNQLIQKKLADMLTEITLGLHSCLQLGRLKDQDKVTPEMVSLLKRNNCGKALDIARQARDMLGGNGISDEYHVIRHAMNLESVNTYEGGGWVLQGMGMVTVASLSGEVG</sequence>
<dbReference type="GO" id="GO:0050660">
    <property type="term" value="F:flavin adenine dinucleotide binding"/>
    <property type="evidence" value="ECO:0007669"/>
    <property type="project" value="TreeGrafter"/>
</dbReference>
<accession>A0A833ZN02</accession>
<dbReference type="GO" id="GO:0033539">
    <property type="term" value="P:fatty acid beta-oxidation using acyl-CoA dehydrogenase"/>
    <property type="evidence" value="ECO:0007669"/>
    <property type="project" value="TreeGrafter"/>
</dbReference>
<evidence type="ECO:0000256" key="1">
    <source>
        <dbReference type="ARBA" id="ARBA00004173"/>
    </source>
</evidence>